<evidence type="ECO:0000313" key="1">
    <source>
        <dbReference type="EMBL" id="KAK7067691.1"/>
    </source>
</evidence>
<protein>
    <submittedName>
        <fullName evidence="1">Uncharacterized protein</fullName>
    </submittedName>
</protein>
<dbReference type="Proteomes" id="UP001381693">
    <property type="component" value="Unassembled WGS sequence"/>
</dbReference>
<name>A0AAN8WPB2_HALRR</name>
<feature type="non-terminal residue" evidence="1">
    <location>
        <position position="1"/>
    </location>
</feature>
<keyword evidence="2" id="KW-1185">Reference proteome</keyword>
<proteinExistence type="predicted"/>
<evidence type="ECO:0000313" key="2">
    <source>
        <dbReference type="Proteomes" id="UP001381693"/>
    </source>
</evidence>
<organism evidence="1 2">
    <name type="scientific">Halocaridina rubra</name>
    <name type="common">Hawaiian red shrimp</name>
    <dbReference type="NCBI Taxonomy" id="373956"/>
    <lineage>
        <taxon>Eukaryota</taxon>
        <taxon>Metazoa</taxon>
        <taxon>Ecdysozoa</taxon>
        <taxon>Arthropoda</taxon>
        <taxon>Crustacea</taxon>
        <taxon>Multicrustacea</taxon>
        <taxon>Malacostraca</taxon>
        <taxon>Eumalacostraca</taxon>
        <taxon>Eucarida</taxon>
        <taxon>Decapoda</taxon>
        <taxon>Pleocyemata</taxon>
        <taxon>Caridea</taxon>
        <taxon>Atyoidea</taxon>
        <taxon>Atyidae</taxon>
        <taxon>Halocaridina</taxon>
    </lineage>
</organism>
<accession>A0AAN8WPB2</accession>
<gene>
    <name evidence="1" type="ORF">SK128_022885</name>
</gene>
<sequence>ISEVSCLEMVSGYPGAWHEVLHCQDSGTQGHLDTPPLLCHCRELAIISPDFPKPILADTHQQMS</sequence>
<dbReference type="EMBL" id="JAXCGZ010017834">
    <property type="protein sequence ID" value="KAK7067691.1"/>
    <property type="molecule type" value="Genomic_DNA"/>
</dbReference>
<comment type="caution">
    <text evidence="1">The sequence shown here is derived from an EMBL/GenBank/DDBJ whole genome shotgun (WGS) entry which is preliminary data.</text>
</comment>
<reference evidence="1 2" key="1">
    <citation type="submission" date="2023-11" db="EMBL/GenBank/DDBJ databases">
        <title>Halocaridina rubra genome assembly.</title>
        <authorList>
            <person name="Smith C."/>
        </authorList>
    </citation>
    <scope>NUCLEOTIDE SEQUENCE [LARGE SCALE GENOMIC DNA]</scope>
    <source>
        <strain evidence="1">EP-1</strain>
        <tissue evidence="1">Whole</tissue>
    </source>
</reference>
<dbReference type="AlphaFoldDB" id="A0AAN8WPB2"/>